<dbReference type="PANTHER" id="PTHR23239:SF349">
    <property type="entry name" value="KERATIN, TYPE I CYTOSKELETAL 18"/>
    <property type="match status" value="1"/>
</dbReference>
<dbReference type="PROSITE" id="PS00226">
    <property type="entry name" value="IF_ROD_1"/>
    <property type="match status" value="1"/>
</dbReference>
<feature type="non-terminal residue" evidence="8">
    <location>
        <position position="1"/>
    </location>
</feature>
<evidence type="ECO:0000259" key="7">
    <source>
        <dbReference type="PROSITE" id="PS51842"/>
    </source>
</evidence>
<keyword evidence="4 6" id="KW-0175">Coiled coil</keyword>
<keyword evidence="3 5" id="KW-0403">Intermediate filament</keyword>
<dbReference type="Gene3D" id="1.20.5.1160">
    <property type="entry name" value="Vasodilator-stimulated phosphoprotein"/>
    <property type="match status" value="1"/>
</dbReference>
<evidence type="ECO:0000313" key="8">
    <source>
        <dbReference type="EMBL" id="KFU91934.1"/>
    </source>
</evidence>
<accession>A0A093DJM9</accession>
<keyword evidence="1" id="KW-0597">Phosphoprotein</keyword>
<organism evidence="8 9">
    <name type="scientific">Chaetura pelagica</name>
    <name type="common">Chimney swift</name>
    <name type="synonym">Hirundo pelagica</name>
    <dbReference type="NCBI Taxonomy" id="8897"/>
    <lineage>
        <taxon>Eukaryota</taxon>
        <taxon>Metazoa</taxon>
        <taxon>Chordata</taxon>
        <taxon>Craniata</taxon>
        <taxon>Vertebrata</taxon>
        <taxon>Euteleostomi</taxon>
        <taxon>Archelosauria</taxon>
        <taxon>Archosauria</taxon>
        <taxon>Dinosauria</taxon>
        <taxon>Saurischia</taxon>
        <taxon>Theropoda</taxon>
        <taxon>Coelurosauria</taxon>
        <taxon>Aves</taxon>
        <taxon>Neognathae</taxon>
        <taxon>Neoaves</taxon>
        <taxon>Strisores</taxon>
        <taxon>Apodiformes</taxon>
        <taxon>Apodidae</taxon>
        <taxon>Apodinae</taxon>
        <taxon>Chaetura</taxon>
    </lineage>
</organism>
<dbReference type="GO" id="GO:0045104">
    <property type="term" value="P:intermediate filament cytoskeleton organization"/>
    <property type="evidence" value="ECO:0007669"/>
    <property type="project" value="TreeGrafter"/>
</dbReference>
<dbReference type="InterPro" id="IPR039008">
    <property type="entry name" value="IF_rod_dom"/>
</dbReference>
<dbReference type="FunFam" id="1.20.5.170:FF:000002">
    <property type="entry name" value="Type I keratin KA11"/>
    <property type="match status" value="1"/>
</dbReference>
<name>A0A093DJM9_CHAPE</name>
<feature type="domain" description="IF rod" evidence="7">
    <location>
        <begin position="1"/>
        <end position="251"/>
    </location>
</feature>
<dbReference type="Proteomes" id="UP000031515">
    <property type="component" value="Unassembled WGS sequence"/>
</dbReference>
<evidence type="ECO:0000256" key="4">
    <source>
        <dbReference type="ARBA" id="ARBA00023054"/>
    </source>
</evidence>
<evidence type="ECO:0000256" key="5">
    <source>
        <dbReference type="RuleBase" id="RU000685"/>
    </source>
</evidence>
<evidence type="ECO:0000256" key="6">
    <source>
        <dbReference type="SAM" id="Coils"/>
    </source>
</evidence>
<feature type="coiled-coil region" evidence="6">
    <location>
        <begin position="51"/>
        <end position="89"/>
    </location>
</feature>
<dbReference type="InterPro" id="IPR018039">
    <property type="entry name" value="IF_conserved"/>
</dbReference>
<evidence type="ECO:0000256" key="1">
    <source>
        <dbReference type="ARBA" id="ARBA00022553"/>
    </source>
</evidence>
<dbReference type="SMART" id="SM01391">
    <property type="entry name" value="Filament"/>
    <property type="match status" value="1"/>
</dbReference>
<evidence type="ECO:0000256" key="3">
    <source>
        <dbReference type="ARBA" id="ARBA00022754"/>
    </source>
</evidence>
<keyword evidence="9" id="KW-1185">Reference proteome</keyword>
<proteinExistence type="inferred from homology"/>
<evidence type="ECO:0000313" key="9">
    <source>
        <dbReference type="Proteomes" id="UP000031515"/>
    </source>
</evidence>
<feature type="non-terminal residue" evidence="8">
    <location>
        <position position="251"/>
    </location>
</feature>
<reference evidence="9" key="2">
    <citation type="journal article" date="2014" name="Science">
        <title>Comparative genomics reveals insights into avian genome evolution and adaptation.</title>
        <authorList>
            <consortium name="Avian Genome Consortium"/>
            <person name="Zhang G."/>
            <person name="Li C."/>
            <person name="Li Q."/>
            <person name="Li B."/>
            <person name="Larkin D.M."/>
            <person name="Lee C."/>
            <person name="Storz J.F."/>
            <person name="Antunes A."/>
            <person name="Greenwold M.J."/>
            <person name="Meredith R.W."/>
            <person name="Odeen A."/>
            <person name="Cui J."/>
            <person name="Zhou Q."/>
            <person name="Xu L."/>
            <person name="Pan H."/>
            <person name="Wang Z."/>
            <person name="Jin L."/>
            <person name="Zhang P."/>
            <person name="Hu H."/>
            <person name="Yang W."/>
            <person name="Hu J."/>
            <person name="Xiao J."/>
            <person name="Yang Z."/>
            <person name="Liu Y."/>
            <person name="Xie Q."/>
            <person name="Yu H."/>
            <person name="Lian J."/>
            <person name="Wen P."/>
            <person name="Zhang F."/>
            <person name="Li H."/>
            <person name="Zeng Y."/>
            <person name="Xiong Z."/>
            <person name="Liu S."/>
            <person name="Zhou L."/>
            <person name="Huang Z."/>
            <person name="An N."/>
            <person name="Wang J."/>
            <person name="Zheng Q."/>
            <person name="Xiong Y."/>
            <person name="Wang G."/>
            <person name="Wang B."/>
            <person name="Wang J."/>
            <person name="Fan Y."/>
            <person name="da Fonseca R.R."/>
            <person name="Alfaro-Nunez A."/>
            <person name="Schubert M."/>
            <person name="Orlando L."/>
            <person name="Mourier T."/>
            <person name="Howard J.T."/>
            <person name="Ganapathy G."/>
            <person name="Pfenning A."/>
            <person name="Whitney O."/>
            <person name="Rivas M.V."/>
            <person name="Hara E."/>
            <person name="Smith J."/>
            <person name="Farre M."/>
            <person name="Narayan J."/>
            <person name="Slavov G."/>
            <person name="Romanov M.N."/>
            <person name="Borges R."/>
            <person name="Machado J.P."/>
            <person name="Khan I."/>
            <person name="Springer M.S."/>
            <person name="Gatesy J."/>
            <person name="Hoffmann F.G."/>
            <person name="Opazo J.C."/>
            <person name="Hastad O."/>
            <person name="Sawyer R.H."/>
            <person name="Kim H."/>
            <person name="Kim K.W."/>
            <person name="Kim H.J."/>
            <person name="Cho S."/>
            <person name="Li N."/>
            <person name="Huang Y."/>
            <person name="Bruford M.W."/>
            <person name="Zhan X."/>
            <person name="Dixon A."/>
            <person name="Bertelsen M.F."/>
            <person name="Derryberry E."/>
            <person name="Warren W."/>
            <person name="Wilson R.K."/>
            <person name="Li S."/>
            <person name="Ray D.A."/>
            <person name="Green R.E."/>
            <person name="O'Brien S.J."/>
            <person name="Griffin D."/>
            <person name="Johnson W.E."/>
            <person name="Haussler D."/>
            <person name="Ryder O.A."/>
            <person name="Willerslev E."/>
            <person name="Graves G.R."/>
            <person name="Alstrom P."/>
            <person name="Fjeldsa J."/>
            <person name="Mindell D.P."/>
            <person name="Edwards S.V."/>
            <person name="Braun E.L."/>
            <person name="Rahbek C."/>
            <person name="Burt D.W."/>
            <person name="Houde P."/>
            <person name="Zhang Y."/>
            <person name="Yang H."/>
            <person name="Wang J."/>
            <person name="Jarvis E.D."/>
            <person name="Gilbert M.T."/>
            <person name="Wang J."/>
        </authorList>
    </citation>
    <scope>NUCLEOTIDE SEQUENCE [LARGE SCALE GENOMIC DNA]</scope>
</reference>
<dbReference type="SUPFAM" id="SSF64593">
    <property type="entry name" value="Intermediate filament protein, coiled coil region"/>
    <property type="match status" value="1"/>
</dbReference>
<dbReference type="InterPro" id="IPR002957">
    <property type="entry name" value="Keratin_I"/>
</dbReference>
<feature type="coiled-coil region" evidence="6">
    <location>
        <begin position="151"/>
        <end position="245"/>
    </location>
</feature>
<dbReference type="GO" id="GO:0045095">
    <property type="term" value="C:keratin filament"/>
    <property type="evidence" value="ECO:0007669"/>
    <property type="project" value="TreeGrafter"/>
</dbReference>
<keyword evidence="2" id="KW-0416">Keratin</keyword>
<protein>
    <submittedName>
        <fullName evidence="8">Keratin, type I cytoskeletal 18</fullName>
    </submittedName>
</protein>
<dbReference type="EMBL" id="KN126686">
    <property type="protein sequence ID" value="KFU91934.1"/>
    <property type="molecule type" value="Genomic_DNA"/>
</dbReference>
<dbReference type="Gene3D" id="1.20.5.500">
    <property type="entry name" value="Single helix bin"/>
    <property type="match status" value="1"/>
</dbReference>
<dbReference type="PROSITE" id="PS51842">
    <property type="entry name" value="IF_ROD_2"/>
    <property type="match status" value="1"/>
</dbReference>
<dbReference type="Pfam" id="PF00038">
    <property type="entry name" value="Filament"/>
    <property type="match status" value="1"/>
</dbReference>
<dbReference type="PRINTS" id="PR01248">
    <property type="entry name" value="TYPE1KERATIN"/>
</dbReference>
<reference evidence="8 9" key="1">
    <citation type="submission" date="2013-08" db="EMBL/GenBank/DDBJ databases">
        <title>Genome evolution of avian class.</title>
        <authorList>
            <person name="Zhang G."/>
            <person name="Li C."/>
        </authorList>
    </citation>
    <scope>NUCLEOTIDE SEQUENCE [LARGE SCALE GENOMIC DNA]</scope>
    <source>
        <strain evidence="8">M959</strain>
    </source>
</reference>
<sequence length="251" mass="28583">QILEATVGNARMVLQIDNARLAADDFRVKWEAELSMRLAVENDISGLRKVIDDTNMARLQLEGELEALKEELIFMRKNHEEEVQSLQAQVSSSGLTVEVDAPKSQDLGKILAELRAQYDTLAQKNLEDLEKQWGRQITESTIEITQSSKEIDTARSTLVDLRRTVQTLEIDLESLRNQKAGLENNLLEVENRYRAQLEQLHGLVLRVEAELGQARAELQRQLQEHQDLLNAKDKLEAEIATYRQLLEGGEE</sequence>
<dbReference type="GO" id="GO:0005198">
    <property type="term" value="F:structural molecule activity"/>
    <property type="evidence" value="ECO:0007669"/>
    <property type="project" value="InterPro"/>
</dbReference>
<gene>
    <name evidence="8" type="ORF">M959_15232</name>
</gene>
<dbReference type="Gene3D" id="1.20.5.170">
    <property type="match status" value="1"/>
</dbReference>
<comment type="similarity">
    <text evidence="5">Belongs to the intermediate filament family.</text>
</comment>
<evidence type="ECO:0000256" key="2">
    <source>
        <dbReference type="ARBA" id="ARBA00022744"/>
    </source>
</evidence>
<dbReference type="AlphaFoldDB" id="A0A093DJM9"/>
<dbReference type="PANTHER" id="PTHR23239">
    <property type="entry name" value="INTERMEDIATE FILAMENT"/>
    <property type="match status" value="1"/>
</dbReference>